<keyword evidence="2" id="KW-1185">Reference proteome</keyword>
<name>A0A9D4H9D6_DREPO</name>
<comment type="caution">
    <text evidence="1">The sequence shown here is derived from an EMBL/GenBank/DDBJ whole genome shotgun (WGS) entry which is preliminary data.</text>
</comment>
<accession>A0A9D4H9D6</accession>
<sequence>MMLVLASSDDVIEPRIINLIQNVGLFNEVKHLHKQLSLVALTLDKVQSDTCSLADACEFWLDLRENEELQPYRTKIVARFNRQ</sequence>
<organism evidence="1 2">
    <name type="scientific">Dreissena polymorpha</name>
    <name type="common">Zebra mussel</name>
    <name type="synonym">Mytilus polymorpha</name>
    <dbReference type="NCBI Taxonomy" id="45954"/>
    <lineage>
        <taxon>Eukaryota</taxon>
        <taxon>Metazoa</taxon>
        <taxon>Spiralia</taxon>
        <taxon>Lophotrochozoa</taxon>
        <taxon>Mollusca</taxon>
        <taxon>Bivalvia</taxon>
        <taxon>Autobranchia</taxon>
        <taxon>Heteroconchia</taxon>
        <taxon>Euheterodonta</taxon>
        <taxon>Imparidentia</taxon>
        <taxon>Neoheterodontei</taxon>
        <taxon>Myida</taxon>
        <taxon>Dreissenoidea</taxon>
        <taxon>Dreissenidae</taxon>
        <taxon>Dreissena</taxon>
    </lineage>
</organism>
<dbReference type="AlphaFoldDB" id="A0A9D4H9D6"/>
<gene>
    <name evidence="1" type="ORF">DPMN_103913</name>
</gene>
<dbReference type="EMBL" id="JAIWYP010000004">
    <property type="protein sequence ID" value="KAH3830667.1"/>
    <property type="molecule type" value="Genomic_DNA"/>
</dbReference>
<reference evidence="1" key="2">
    <citation type="submission" date="2020-11" db="EMBL/GenBank/DDBJ databases">
        <authorList>
            <person name="McCartney M.A."/>
            <person name="Auch B."/>
            <person name="Kono T."/>
            <person name="Mallez S."/>
            <person name="Becker A."/>
            <person name="Gohl D.M."/>
            <person name="Silverstein K.A.T."/>
            <person name="Koren S."/>
            <person name="Bechman K.B."/>
            <person name="Herman A."/>
            <person name="Abrahante J.E."/>
            <person name="Garbe J."/>
        </authorList>
    </citation>
    <scope>NUCLEOTIDE SEQUENCE</scope>
    <source>
        <strain evidence="1">Duluth1</strain>
        <tissue evidence="1">Whole animal</tissue>
    </source>
</reference>
<evidence type="ECO:0000313" key="1">
    <source>
        <dbReference type="EMBL" id="KAH3830667.1"/>
    </source>
</evidence>
<proteinExistence type="predicted"/>
<reference evidence="1" key="1">
    <citation type="journal article" date="2019" name="bioRxiv">
        <title>The Genome of the Zebra Mussel, Dreissena polymorpha: A Resource for Invasive Species Research.</title>
        <authorList>
            <person name="McCartney M.A."/>
            <person name="Auch B."/>
            <person name="Kono T."/>
            <person name="Mallez S."/>
            <person name="Zhang Y."/>
            <person name="Obille A."/>
            <person name="Becker A."/>
            <person name="Abrahante J.E."/>
            <person name="Garbe J."/>
            <person name="Badalamenti J.P."/>
            <person name="Herman A."/>
            <person name="Mangelson H."/>
            <person name="Liachko I."/>
            <person name="Sullivan S."/>
            <person name="Sone E.D."/>
            <person name="Koren S."/>
            <person name="Silverstein K.A.T."/>
            <person name="Beckman K.B."/>
            <person name="Gohl D.M."/>
        </authorList>
    </citation>
    <scope>NUCLEOTIDE SEQUENCE</scope>
    <source>
        <strain evidence="1">Duluth1</strain>
        <tissue evidence="1">Whole animal</tissue>
    </source>
</reference>
<dbReference type="Proteomes" id="UP000828390">
    <property type="component" value="Unassembled WGS sequence"/>
</dbReference>
<evidence type="ECO:0000313" key="2">
    <source>
        <dbReference type="Proteomes" id="UP000828390"/>
    </source>
</evidence>
<protein>
    <submittedName>
        <fullName evidence="1">Uncharacterized protein</fullName>
    </submittedName>
</protein>